<dbReference type="EMBL" id="KT266805">
    <property type="protein sequence ID" value="AKQ75813.1"/>
    <property type="molecule type" value="Genomic_DNA"/>
</dbReference>
<dbReference type="Proteomes" id="UP000223793">
    <property type="component" value="Segment"/>
</dbReference>
<organism evidence="1 2">
    <name type="scientific">Roseobacter phage RDJL Phi 2</name>
    <dbReference type="NCBI Taxonomy" id="1682380"/>
    <lineage>
        <taxon>Viruses</taxon>
        <taxon>Duplodnaviria</taxon>
        <taxon>Heunggongvirae</taxon>
        <taxon>Uroviricota</taxon>
        <taxon>Caudoviricetes</taxon>
        <taxon>Xiamenvirus</taxon>
        <taxon>Xiamenvirus RDJL2</taxon>
    </lineage>
</organism>
<accession>A0A0K0PWN4</accession>
<dbReference type="OrthoDB" id="10917at10239"/>
<gene>
    <name evidence="1" type="ORF">RDJLphi2_gp23</name>
</gene>
<keyword evidence="2" id="KW-1185">Reference proteome</keyword>
<evidence type="ECO:0000313" key="1">
    <source>
        <dbReference type="EMBL" id="AKQ75813.1"/>
    </source>
</evidence>
<name>A0A0K0PWN4_9CAUD</name>
<evidence type="ECO:0000313" key="2">
    <source>
        <dbReference type="Proteomes" id="UP000223793"/>
    </source>
</evidence>
<sequence length="307" mass="35323">MAEFFHCYRHHRFQKAAQKTVDQANAILTDLRAQGYTLTLRQLYYQFVKANLIPNEEKQYKRLGRLITNAREAGIMDWNAIHDLGRTVYGVNPVEDPARVVSGIEQKLVFDQWARQDTYIEVWVEKQALEGVIARPASRLHVNYMACKGYLSASEAWRAGLRFQSAIQDGKHPIMIHLADHDPSGLNMTDDNTDRLRLFAEDQGVEVRRIALNMDQVEHYAPPPNPAKETDSRAAAYVSKYGKHSWELDALEPKVIDQLITDTVDEYRDMDTWNEVLAEQAEARRPLAALGNNWTKVENFMRDEGMF</sequence>
<proteinExistence type="predicted"/>
<protein>
    <submittedName>
        <fullName evidence="1">Uncharacterized protein</fullName>
    </submittedName>
</protein>
<reference evidence="2" key="1">
    <citation type="submission" date="2015-07" db="EMBL/GenBank/DDBJ databases">
        <title>Complete genome sequence of Roseophage RDJL phage 2, a siphovirus infects Roseobacter denitrificans OCh114.</title>
        <authorList>
            <person name="Liang Y."/>
            <person name="Zhang Y."/>
            <person name="Zhou C."/>
            <person name="Chen Z."/>
            <person name="Yang S."/>
        </authorList>
    </citation>
    <scope>NUCLEOTIDE SEQUENCE [LARGE SCALE GENOMIC DNA]</scope>
</reference>